<comment type="cofactor">
    <cofactor evidence="1">
        <name>pyridoxal 5'-phosphate</name>
        <dbReference type="ChEBI" id="CHEBI:597326"/>
    </cofactor>
</comment>
<evidence type="ECO:0000256" key="4">
    <source>
        <dbReference type="ARBA" id="ARBA00022898"/>
    </source>
</evidence>
<dbReference type="Gene3D" id="3.40.640.10">
    <property type="entry name" value="Type I PLP-dependent aspartate aminotransferase-like (Major domain)"/>
    <property type="match status" value="1"/>
</dbReference>
<evidence type="ECO:0000256" key="3">
    <source>
        <dbReference type="ARBA" id="ARBA00011881"/>
    </source>
</evidence>
<comment type="similarity">
    <text evidence="2">Belongs to the threonine aldolase family.</text>
</comment>
<dbReference type="RefSeq" id="WP_244532298.1">
    <property type="nucleotide sequence ID" value="NZ_FOSN01000011.1"/>
</dbReference>
<evidence type="ECO:0000313" key="6">
    <source>
        <dbReference type="EMBL" id="SFK58651.1"/>
    </source>
</evidence>
<keyword evidence="7" id="KW-1185">Reference proteome</keyword>
<dbReference type="STRING" id="1612308.SAMN05444581_11151"/>
<dbReference type="SUPFAM" id="SSF53383">
    <property type="entry name" value="PLP-dependent transferases"/>
    <property type="match status" value="1"/>
</dbReference>
<comment type="subunit">
    <text evidence="3">Homotetramer.</text>
</comment>
<evidence type="ECO:0000259" key="5">
    <source>
        <dbReference type="Pfam" id="PF01212"/>
    </source>
</evidence>
<accession>A0A1I4ARY6</accession>
<dbReference type="GO" id="GO:0006520">
    <property type="term" value="P:amino acid metabolic process"/>
    <property type="evidence" value="ECO:0007669"/>
    <property type="project" value="InterPro"/>
</dbReference>
<evidence type="ECO:0000313" key="7">
    <source>
        <dbReference type="Proteomes" id="UP000198755"/>
    </source>
</evidence>
<dbReference type="Proteomes" id="UP000198755">
    <property type="component" value="Unassembled WGS sequence"/>
</dbReference>
<dbReference type="InterPro" id="IPR015424">
    <property type="entry name" value="PyrdxlP-dep_Trfase"/>
</dbReference>
<dbReference type="InterPro" id="IPR015421">
    <property type="entry name" value="PyrdxlP-dep_Trfase_major"/>
</dbReference>
<keyword evidence="4" id="KW-0663">Pyridoxal phosphate</keyword>
<sequence length="216" mass="23292">MAFLASDNTSNVSPEIMEALNRANIGHARPYGADEYTFRLTEQFRLLFQHDELLAFPVFNGSAANSAALASLVKPYELVVGHHYSHIGRDECGMPEFFTGGKILGVSGDLGKIDLCDLDRVLRLASHAGVHHSRPRAVSVTQSTEVGTIYSIEEIEKISAVAKEHDLHLHMDGARFANAVSSLGCRPADMTWKCGVDVLSFGGTKNGDVGGSGHLL</sequence>
<evidence type="ECO:0000256" key="2">
    <source>
        <dbReference type="ARBA" id="ARBA00006966"/>
    </source>
</evidence>
<organism evidence="6 7">
    <name type="scientific">Methylocapsa palsarum</name>
    <dbReference type="NCBI Taxonomy" id="1612308"/>
    <lineage>
        <taxon>Bacteria</taxon>
        <taxon>Pseudomonadati</taxon>
        <taxon>Pseudomonadota</taxon>
        <taxon>Alphaproteobacteria</taxon>
        <taxon>Hyphomicrobiales</taxon>
        <taxon>Beijerinckiaceae</taxon>
        <taxon>Methylocapsa</taxon>
    </lineage>
</organism>
<reference evidence="6 7" key="1">
    <citation type="submission" date="2016-10" db="EMBL/GenBank/DDBJ databases">
        <authorList>
            <person name="de Groot N.N."/>
        </authorList>
    </citation>
    <scope>NUCLEOTIDE SEQUENCE [LARGE SCALE GENOMIC DNA]</scope>
    <source>
        <strain evidence="6 7">NE2</strain>
    </source>
</reference>
<name>A0A1I4ARY6_9HYPH</name>
<dbReference type="AlphaFoldDB" id="A0A1I4ARY6"/>
<dbReference type="PANTHER" id="PTHR48097">
    <property type="entry name" value="L-THREONINE ALDOLASE-RELATED"/>
    <property type="match status" value="1"/>
</dbReference>
<dbReference type="GO" id="GO:0016829">
    <property type="term" value="F:lyase activity"/>
    <property type="evidence" value="ECO:0007669"/>
    <property type="project" value="InterPro"/>
</dbReference>
<gene>
    <name evidence="6" type="ORF">SAMN05444581_11151</name>
</gene>
<dbReference type="PANTHER" id="PTHR48097:SF5">
    <property type="entry name" value="LOW SPECIFICITY L-THREONINE ALDOLASE"/>
    <property type="match status" value="1"/>
</dbReference>
<proteinExistence type="inferred from homology"/>
<dbReference type="InterPro" id="IPR001597">
    <property type="entry name" value="ArAA_b-elim_lyase/Thr_aldolase"/>
</dbReference>
<dbReference type="Pfam" id="PF01212">
    <property type="entry name" value="Beta_elim_lyase"/>
    <property type="match status" value="1"/>
</dbReference>
<feature type="domain" description="Aromatic amino acid beta-eliminating lyase/threonine aldolase" evidence="5">
    <location>
        <begin position="4"/>
        <end position="208"/>
    </location>
</feature>
<dbReference type="EMBL" id="FOSN01000011">
    <property type="protein sequence ID" value="SFK58651.1"/>
    <property type="molecule type" value="Genomic_DNA"/>
</dbReference>
<evidence type="ECO:0000256" key="1">
    <source>
        <dbReference type="ARBA" id="ARBA00001933"/>
    </source>
</evidence>
<protein>
    <submittedName>
        <fullName evidence="6">Threonine aldolase</fullName>
    </submittedName>
</protein>